<dbReference type="PATRIC" id="fig|2162.10.peg.1173"/>
<proteinExistence type="predicted"/>
<dbReference type="KEGG" id="mfc:BRM9_1192"/>
<sequence length="175" mass="20434">MAEDNVDLKLLGQDQLLPWLQHDISQVTRSIMIVGPWLDAYFVAKVLDSMQTTKIGVRFLVRIDGDELIDAKTLSALNLARENLENFQARTIPYLHSKVILLDQAIFYLGSANWYWYSLHKSLETTITGKIDILPGLITEMDRYWEKATPLTREDLRGYHDLEPHQRDPYRYRLK</sequence>
<evidence type="ECO:0000313" key="2">
    <source>
        <dbReference type="EMBL" id="AIS32007.1"/>
    </source>
</evidence>
<gene>
    <name evidence="2" type="ORF">BRM9_1192</name>
    <name evidence="3" type="ORF">MB9_1123</name>
</gene>
<reference evidence="3" key="2">
    <citation type="submission" date="2014-09" db="EMBL/GenBank/DDBJ databases">
        <authorList>
            <person name="Bishop-Lilly K.A."/>
            <person name="Broomall S.M."/>
            <person name="Chain P.S."/>
            <person name="Chertkov O."/>
            <person name="Coyne S.R."/>
            <person name="Daligault H.E."/>
            <person name="Davenport K.W."/>
            <person name="Erkkila T."/>
            <person name="Frey K.G."/>
            <person name="Gibbons H.S."/>
            <person name="Gu W."/>
            <person name="Jaissle J."/>
            <person name="Johnson S.L."/>
            <person name="Koroleva G.I."/>
            <person name="Ladner J.T."/>
            <person name="Lo C.-C."/>
            <person name="Minogue T.D."/>
            <person name="Munk C."/>
            <person name="Palacios G.F."/>
            <person name="Redden C.L."/>
            <person name="Rosenzweig C.N."/>
            <person name="Scholz M.B."/>
            <person name="Teshima H."/>
            <person name="Xu Y."/>
        </authorList>
    </citation>
    <scope>NUCLEOTIDE SEQUENCE</scope>
    <source>
        <strain evidence="3">Mb9</strain>
    </source>
</reference>
<dbReference type="CDD" id="cd00138">
    <property type="entry name" value="PLDc_SF"/>
    <property type="match status" value="1"/>
</dbReference>
<dbReference type="EMBL" id="CP006933">
    <property type="protein sequence ID" value="AIS32007.1"/>
    <property type="molecule type" value="Genomic_DNA"/>
</dbReference>
<dbReference type="Gene3D" id="3.30.870.10">
    <property type="entry name" value="Endonuclease Chain A"/>
    <property type="match status" value="1"/>
</dbReference>
<dbReference type="STRING" id="2162.BRM9_1192"/>
<dbReference type="Pfam" id="PF13091">
    <property type="entry name" value="PLDc_2"/>
    <property type="match status" value="1"/>
</dbReference>
<dbReference type="RefSeq" id="WP_048085141.1">
    <property type="nucleotide sequence ID" value="NZ_CP006933.1"/>
</dbReference>
<feature type="domain" description="PLD phosphodiesterase" evidence="1">
    <location>
        <begin position="91"/>
        <end position="118"/>
    </location>
</feature>
<evidence type="ECO:0000313" key="3">
    <source>
        <dbReference type="EMBL" id="CEL24761.1"/>
    </source>
</evidence>
<evidence type="ECO:0000313" key="5">
    <source>
        <dbReference type="Proteomes" id="UP000062768"/>
    </source>
</evidence>
<dbReference type="AlphaFoldDB" id="A0A089ZDC6"/>
<evidence type="ECO:0000259" key="1">
    <source>
        <dbReference type="PROSITE" id="PS50035"/>
    </source>
</evidence>
<dbReference type="InterPro" id="IPR025202">
    <property type="entry name" value="PLD-like_dom"/>
</dbReference>
<dbReference type="Proteomes" id="UP000062768">
    <property type="component" value="Chromosome I"/>
</dbReference>
<reference evidence="2" key="1">
    <citation type="submission" date="2013-12" db="EMBL/GenBank/DDBJ databases">
        <title>The complete genome sequence of Methanobacterium sp. BRM9.</title>
        <authorList>
            <consortium name="Pastoral Greenhouse Gas Research Consortium"/>
            <person name="Kelly W.J."/>
            <person name="Leahy S.C."/>
            <person name="Perry R."/>
            <person name="Li D."/>
            <person name="Altermann E."/>
            <person name="Lambie S.C."/>
            <person name="Attwood G.T."/>
        </authorList>
    </citation>
    <scope>NUCLEOTIDE SEQUENCE [LARGE SCALE GENOMIC DNA]</scope>
    <source>
        <strain evidence="2">BRM9</strain>
    </source>
</reference>
<dbReference type="EMBL" id="LN734822">
    <property type="protein sequence ID" value="CEL24761.1"/>
    <property type="molecule type" value="Genomic_DNA"/>
</dbReference>
<keyword evidence="5" id="KW-1185">Reference proteome</keyword>
<protein>
    <recommendedName>
        <fullName evidence="1">PLD phosphodiesterase domain-containing protein</fullName>
    </recommendedName>
</protein>
<dbReference type="OrthoDB" id="71091at2157"/>
<organism evidence="2 4">
    <name type="scientific">Methanobacterium formicicum</name>
    <dbReference type="NCBI Taxonomy" id="2162"/>
    <lineage>
        <taxon>Archaea</taxon>
        <taxon>Methanobacteriati</taxon>
        <taxon>Methanobacteriota</taxon>
        <taxon>Methanomada group</taxon>
        <taxon>Methanobacteria</taxon>
        <taxon>Methanobacteriales</taxon>
        <taxon>Methanobacteriaceae</taxon>
        <taxon>Methanobacterium</taxon>
    </lineage>
</organism>
<dbReference type="InterPro" id="IPR001736">
    <property type="entry name" value="PLipase_D/transphosphatidylase"/>
</dbReference>
<dbReference type="SUPFAM" id="SSF56024">
    <property type="entry name" value="Phospholipase D/nuclease"/>
    <property type="match status" value="1"/>
</dbReference>
<dbReference type="Proteomes" id="UP000029661">
    <property type="component" value="Chromosome"/>
</dbReference>
<accession>A0A089ZDC6</accession>
<name>A0A089ZDC6_METFO</name>
<dbReference type="GO" id="GO:0003824">
    <property type="term" value="F:catalytic activity"/>
    <property type="evidence" value="ECO:0007669"/>
    <property type="project" value="InterPro"/>
</dbReference>
<evidence type="ECO:0000313" key="4">
    <source>
        <dbReference type="Proteomes" id="UP000029661"/>
    </source>
</evidence>
<dbReference type="PROSITE" id="PS50035">
    <property type="entry name" value="PLD"/>
    <property type="match status" value="1"/>
</dbReference>
<dbReference type="GeneID" id="26739373"/>